<dbReference type="Proteomes" id="UP000036908">
    <property type="component" value="Unassembled WGS sequence"/>
</dbReference>
<organism evidence="4 5">
    <name type="scientific">Roseivirga seohaensis subsp. aquiponti</name>
    <dbReference type="NCBI Taxonomy" id="1566026"/>
    <lineage>
        <taxon>Bacteria</taxon>
        <taxon>Pseudomonadati</taxon>
        <taxon>Bacteroidota</taxon>
        <taxon>Cytophagia</taxon>
        <taxon>Cytophagales</taxon>
        <taxon>Roseivirgaceae</taxon>
        <taxon>Roseivirga</taxon>
    </lineage>
</organism>
<sequence>MNLTPRQKEIIDIIDAQGEASISKIKELLANDPSIPTLNRDMARLVEADCLIKLGAGRSTTYMVAPYYKLFSPIDASDYFDLDPDQRRAKTAFNHELLQSLNGIPIFTNQELADLQKLKEEYRANVTSLSPTLYQKELERLTIELSWKSSQIEGNTYSLLETERLFKEKQEADNKSKEEAIMLLNHKDALTYLMEHKGLAKTLDLRTLEEIHSLLIKDLNVGRNIRSRTVGITGTAYKPLDNEHQIRECLELMCDLINAKDNGFEKALLAVALISYIQPFEDGNKRTGRMISNALLIADGACPLSYRSVDSLDYKKAMLLFYEQNNLAAFKTIFIEQNGFGVKNYFR</sequence>
<keyword evidence="1" id="KW-0547">Nucleotide-binding</keyword>
<dbReference type="InterPro" id="IPR003812">
    <property type="entry name" value="Fido"/>
</dbReference>
<dbReference type="Pfam" id="PF02661">
    <property type="entry name" value="Fic"/>
    <property type="match status" value="1"/>
</dbReference>
<dbReference type="EMBL" id="JSVA01000004">
    <property type="protein sequence ID" value="KOF04153.1"/>
    <property type="molecule type" value="Genomic_DNA"/>
</dbReference>
<dbReference type="GO" id="GO:0005524">
    <property type="term" value="F:ATP binding"/>
    <property type="evidence" value="ECO:0007669"/>
    <property type="project" value="UniProtKB-KW"/>
</dbReference>
<dbReference type="InterPro" id="IPR036597">
    <property type="entry name" value="Fido-like_dom_sf"/>
</dbReference>
<dbReference type="InterPro" id="IPR036390">
    <property type="entry name" value="WH_DNA-bd_sf"/>
</dbReference>
<evidence type="ECO:0000256" key="1">
    <source>
        <dbReference type="PIRSR" id="PIRSR640198-2"/>
    </source>
</evidence>
<dbReference type="PROSITE" id="PS51459">
    <property type="entry name" value="FIDO"/>
    <property type="match status" value="1"/>
</dbReference>
<keyword evidence="5" id="KW-1185">Reference proteome</keyword>
<protein>
    <submittedName>
        <fullName evidence="4">Fic family protein</fullName>
    </submittedName>
</protein>
<keyword evidence="1" id="KW-0067">ATP-binding</keyword>
<name>A0A0L8ANW4_9BACT</name>
<dbReference type="SUPFAM" id="SSF140931">
    <property type="entry name" value="Fic-like"/>
    <property type="match status" value="1"/>
</dbReference>
<dbReference type="PATRIC" id="fig|1566026.4.peg.2572"/>
<evidence type="ECO:0000259" key="3">
    <source>
        <dbReference type="PROSITE" id="PS51459"/>
    </source>
</evidence>
<feature type="site" description="Important for autoinhibition of adenylyltransferase activity" evidence="2">
    <location>
        <position position="153"/>
    </location>
</feature>
<evidence type="ECO:0000256" key="2">
    <source>
        <dbReference type="PIRSR" id="PIRSR640198-3"/>
    </source>
</evidence>
<evidence type="ECO:0000313" key="5">
    <source>
        <dbReference type="Proteomes" id="UP000036908"/>
    </source>
</evidence>
<dbReference type="SUPFAM" id="SSF46785">
    <property type="entry name" value="Winged helix' DNA-binding domain"/>
    <property type="match status" value="1"/>
</dbReference>
<comment type="caution">
    <text evidence="4">The sequence shown here is derived from an EMBL/GenBank/DDBJ whole genome shotgun (WGS) entry which is preliminary data.</text>
</comment>
<feature type="binding site" evidence="1">
    <location>
        <begin position="282"/>
        <end position="289"/>
    </location>
    <ligand>
        <name>ATP</name>
        <dbReference type="ChEBI" id="CHEBI:30616"/>
    </ligand>
</feature>
<feature type="domain" description="Fido" evidence="3">
    <location>
        <begin position="203"/>
        <end position="336"/>
    </location>
</feature>
<dbReference type="Gene3D" id="1.10.3290.10">
    <property type="entry name" value="Fido-like domain"/>
    <property type="match status" value="1"/>
</dbReference>
<accession>A0A0L8ANW4</accession>
<reference evidence="5" key="1">
    <citation type="submission" date="2014-11" db="EMBL/GenBank/DDBJ databases">
        <title>Genome sequencing of Roseivirga sp. D-25.</title>
        <authorList>
            <person name="Selvaratnam C."/>
            <person name="Thevarajoo S."/>
            <person name="Goh K.M."/>
            <person name="Eee R."/>
            <person name="Chan K.-G."/>
            <person name="Chong C.S."/>
        </authorList>
    </citation>
    <scope>NUCLEOTIDE SEQUENCE [LARGE SCALE GENOMIC DNA]</scope>
    <source>
        <strain evidence="5">D-25</strain>
    </source>
</reference>
<dbReference type="AlphaFoldDB" id="A0A0L8ANW4"/>
<dbReference type="PANTHER" id="PTHR13504">
    <property type="entry name" value="FIDO DOMAIN-CONTAINING PROTEIN DDB_G0283145"/>
    <property type="match status" value="1"/>
</dbReference>
<proteinExistence type="predicted"/>
<dbReference type="OrthoDB" id="9813719at2"/>
<dbReference type="PANTHER" id="PTHR13504:SF38">
    <property type="entry name" value="FIDO DOMAIN-CONTAINING PROTEIN"/>
    <property type="match status" value="1"/>
</dbReference>
<dbReference type="InterPro" id="IPR040198">
    <property type="entry name" value="Fido_containing"/>
</dbReference>
<gene>
    <name evidence="4" type="ORF">OB69_04010</name>
</gene>
<evidence type="ECO:0000313" key="4">
    <source>
        <dbReference type="EMBL" id="KOF04153.1"/>
    </source>
</evidence>